<dbReference type="SUPFAM" id="SSF53383">
    <property type="entry name" value="PLP-dependent transferases"/>
    <property type="match status" value="1"/>
</dbReference>
<dbReference type="Gene3D" id="3.90.1150.10">
    <property type="entry name" value="Aspartate Aminotransferase, domain 1"/>
    <property type="match status" value="1"/>
</dbReference>
<keyword evidence="2 6" id="KW-0032">Aminotransferase</keyword>
<evidence type="ECO:0000256" key="4">
    <source>
        <dbReference type="ARBA" id="ARBA00022898"/>
    </source>
</evidence>
<dbReference type="EMBL" id="VJOY01000005">
    <property type="protein sequence ID" value="TRX75103.1"/>
    <property type="molecule type" value="Genomic_DNA"/>
</dbReference>
<dbReference type="InterPro" id="IPR005814">
    <property type="entry name" value="Aminotrans_3"/>
</dbReference>
<accession>A0A553H067</accession>
<dbReference type="PANTHER" id="PTHR11986">
    <property type="entry name" value="AMINOTRANSFERASE CLASS III"/>
    <property type="match status" value="1"/>
</dbReference>
<evidence type="ECO:0000256" key="5">
    <source>
        <dbReference type="RuleBase" id="RU003560"/>
    </source>
</evidence>
<dbReference type="InterPro" id="IPR015422">
    <property type="entry name" value="PyrdxlP-dep_Trfase_small"/>
</dbReference>
<dbReference type="Proteomes" id="UP000315235">
    <property type="component" value="Unassembled WGS sequence"/>
</dbReference>
<dbReference type="InterPro" id="IPR015424">
    <property type="entry name" value="PyrdxlP-dep_Trfase"/>
</dbReference>
<sequence>MRDPLASRRLMPTLERPQPVFARGQGSWLWDTDGRAYLDFSQGRGSNSLGHSPSVLVDALRHQAERLIQPGPALHTRATLDLAARLCQATASEQVQLCVDGAEALRGALALARKWGRLHRDGAAGILLAGSAPRGHALPEPGLVQLPYNDLDALEAAIRPDRVALVLAPVDAVDLVPATLDYLQGAARLCQAHGVLLILDETRTGIGRCGALLAEELYGVRADVLLLGSGLGGGLPLAALLARGNACCLEPGDCNEPQGGALVSAAGQAVLDSVLEPDFLVRVRRASDHLRDGLARVARRQGHGPLRGQGLLLGLPLIRQSAPAVVAAGLDEGLLLPPAQANCLRFTPALTISHGNIDEMLKRLARAFARCRVLAAEEV</sequence>
<dbReference type="InterPro" id="IPR050103">
    <property type="entry name" value="Class-III_PLP-dep_AT"/>
</dbReference>
<comment type="cofactor">
    <cofactor evidence="1">
        <name>pyridoxal 5'-phosphate</name>
        <dbReference type="ChEBI" id="CHEBI:597326"/>
    </cofactor>
</comment>
<evidence type="ECO:0000256" key="3">
    <source>
        <dbReference type="ARBA" id="ARBA00022679"/>
    </source>
</evidence>
<evidence type="ECO:0000256" key="1">
    <source>
        <dbReference type="ARBA" id="ARBA00001933"/>
    </source>
</evidence>
<gene>
    <name evidence="6" type="ORF">FM069_08350</name>
</gene>
<dbReference type="GO" id="GO:0030170">
    <property type="term" value="F:pyridoxal phosphate binding"/>
    <property type="evidence" value="ECO:0007669"/>
    <property type="project" value="InterPro"/>
</dbReference>
<dbReference type="Gene3D" id="3.40.640.10">
    <property type="entry name" value="Type I PLP-dependent aspartate aminotransferase-like (Major domain)"/>
    <property type="match status" value="1"/>
</dbReference>
<keyword evidence="4 5" id="KW-0663">Pyridoxal phosphate</keyword>
<evidence type="ECO:0000256" key="2">
    <source>
        <dbReference type="ARBA" id="ARBA00022576"/>
    </source>
</evidence>
<proteinExistence type="inferred from homology"/>
<dbReference type="OrthoDB" id="9801052at2"/>
<dbReference type="RefSeq" id="WP_143487839.1">
    <property type="nucleotide sequence ID" value="NZ_VJOY01000005.1"/>
</dbReference>
<reference evidence="6 7" key="1">
    <citation type="submission" date="2019-07" db="EMBL/GenBank/DDBJ databases">
        <title>Pseudomonas mangiferae sp. nov., isolated from bark of mango tree in Thailand.</title>
        <authorList>
            <person name="Srisuk N."/>
            <person name="Anurat P."/>
        </authorList>
    </citation>
    <scope>NUCLEOTIDE SEQUENCE [LARGE SCALE GENOMIC DNA]</scope>
    <source>
        <strain evidence="6 7">DMKU_BBB3-04</strain>
    </source>
</reference>
<evidence type="ECO:0000313" key="6">
    <source>
        <dbReference type="EMBL" id="TRX75103.1"/>
    </source>
</evidence>
<dbReference type="AlphaFoldDB" id="A0A553H067"/>
<comment type="caution">
    <text evidence="6">The sequence shown here is derived from an EMBL/GenBank/DDBJ whole genome shotgun (WGS) entry which is preliminary data.</text>
</comment>
<dbReference type="PANTHER" id="PTHR11986:SF79">
    <property type="entry name" value="ACETYLORNITHINE AMINOTRANSFERASE, MITOCHONDRIAL"/>
    <property type="match status" value="1"/>
</dbReference>
<dbReference type="InterPro" id="IPR015421">
    <property type="entry name" value="PyrdxlP-dep_Trfase_major"/>
</dbReference>
<keyword evidence="3 6" id="KW-0808">Transferase</keyword>
<keyword evidence="7" id="KW-1185">Reference proteome</keyword>
<dbReference type="Pfam" id="PF00202">
    <property type="entry name" value="Aminotran_3"/>
    <property type="match status" value="2"/>
</dbReference>
<dbReference type="GO" id="GO:0008483">
    <property type="term" value="F:transaminase activity"/>
    <property type="evidence" value="ECO:0007669"/>
    <property type="project" value="UniProtKB-KW"/>
</dbReference>
<dbReference type="GO" id="GO:0042802">
    <property type="term" value="F:identical protein binding"/>
    <property type="evidence" value="ECO:0007669"/>
    <property type="project" value="TreeGrafter"/>
</dbReference>
<comment type="similarity">
    <text evidence="5">Belongs to the class-III pyridoxal-phosphate-dependent aminotransferase family.</text>
</comment>
<name>A0A553H067_9PSED</name>
<organism evidence="6 7">
    <name type="scientific">Pseudomonas mangiferae</name>
    <dbReference type="NCBI Taxonomy" id="2593654"/>
    <lineage>
        <taxon>Bacteria</taxon>
        <taxon>Pseudomonadati</taxon>
        <taxon>Pseudomonadota</taxon>
        <taxon>Gammaproteobacteria</taxon>
        <taxon>Pseudomonadales</taxon>
        <taxon>Pseudomonadaceae</taxon>
        <taxon>Pseudomonas</taxon>
    </lineage>
</organism>
<protein>
    <submittedName>
        <fullName evidence="6">Aspartate aminotransferase family protein</fullName>
    </submittedName>
</protein>
<dbReference type="PIRSF" id="PIRSF000521">
    <property type="entry name" value="Transaminase_4ab_Lys_Orn"/>
    <property type="match status" value="1"/>
</dbReference>
<evidence type="ECO:0000313" key="7">
    <source>
        <dbReference type="Proteomes" id="UP000315235"/>
    </source>
</evidence>